<evidence type="ECO:0000256" key="2">
    <source>
        <dbReference type="ARBA" id="ARBA00007005"/>
    </source>
</evidence>
<comment type="pathway">
    <text evidence="1">Lipid metabolism; fatty acid beta-oxidation.</text>
</comment>
<protein>
    <recommendedName>
        <fullName evidence="4">enoyl-CoA hydratase</fullName>
        <ecNumber evidence="4">4.2.1.17</ecNumber>
    </recommendedName>
</protein>
<evidence type="ECO:0000313" key="14">
    <source>
        <dbReference type="EMBL" id="KKO11944.1"/>
    </source>
</evidence>
<evidence type="ECO:0000256" key="6">
    <source>
        <dbReference type="ARBA" id="ARBA00023002"/>
    </source>
</evidence>
<dbReference type="GO" id="GO:0036125">
    <property type="term" value="C:fatty acid beta-oxidation multienzyme complex"/>
    <property type="evidence" value="ECO:0007669"/>
    <property type="project" value="InterPro"/>
</dbReference>
<dbReference type="GO" id="GO:0016509">
    <property type="term" value="F:long-chain (3S)-3-hydroxyacyl-CoA dehydrogenase (NAD+) activity"/>
    <property type="evidence" value="ECO:0007669"/>
    <property type="project" value="TreeGrafter"/>
</dbReference>
<dbReference type="Gene3D" id="1.10.1040.50">
    <property type="match status" value="1"/>
</dbReference>
<comment type="similarity">
    <text evidence="3">In the N-terminal section; belongs to the enoyl-CoA hydratase/isomerase family.</text>
</comment>
<dbReference type="UniPathway" id="UPA00659"/>
<keyword evidence="6" id="KW-0560">Oxidoreductase</keyword>
<comment type="caution">
    <text evidence="14">The sequence shown here is derived from an EMBL/GenBank/DDBJ whole genome shotgun (WGS) entry which is preliminary data.</text>
</comment>
<accession>A0A0F9Z439</accession>
<comment type="similarity">
    <text evidence="2">In the central section; belongs to the 3-hydroxyacyl-CoA dehydrogenase family.</text>
</comment>
<dbReference type="GO" id="GO:0006635">
    <property type="term" value="P:fatty acid beta-oxidation"/>
    <property type="evidence" value="ECO:0007669"/>
    <property type="project" value="UniProtKB-UniPathway"/>
</dbReference>
<dbReference type="InterPro" id="IPR001753">
    <property type="entry name" value="Enoyl-CoA_hydra/iso"/>
</dbReference>
<evidence type="ECO:0000259" key="13">
    <source>
        <dbReference type="Pfam" id="PF02737"/>
    </source>
</evidence>
<dbReference type="InterPro" id="IPR050136">
    <property type="entry name" value="FA_oxidation_alpha_subunit"/>
</dbReference>
<feature type="domain" description="3-hydroxyacyl-CoA dehydrogenase NAD binding" evidence="13">
    <location>
        <begin position="318"/>
        <end position="496"/>
    </location>
</feature>
<dbReference type="Pfam" id="PF02737">
    <property type="entry name" value="3HCDH_N"/>
    <property type="match status" value="1"/>
</dbReference>
<evidence type="ECO:0000256" key="8">
    <source>
        <dbReference type="ARBA" id="ARBA00023098"/>
    </source>
</evidence>
<dbReference type="Pfam" id="PF00378">
    <property type="entry name" value="ECH_1"/>
    <property type="match status" value="1"/>
</dbReference>
<dbReference type="NCBIfam" id="TIGR02437">
    <property type="entry name" value="FadB"/>
    <property type="match status" value="1"/>
</dbReference>
<dbReference type="PANTHER" id="PTHR43612">
    <property type="entry name" value="TRIFUNCTIONAL ENZYME SUBUNIT ALPHA"/>
    <property type="match status" value="1"/>
</dbReference>
<dbReference type="EC" id="4.2.1.17" evidence="4"/>
<keyword evidence="10" id="KW-0456">Lyase</keyword>
<name>A0A0F9Z439_9ZZZZ</name>
<keyword evidence="8" id="KW-0443">Lipid metabolism</keyword>
<evidence type="ECO:0000256" key="4">
    <source>
        <dbReference type="ARBA" id="ARBA00012076"/>
    </source>
</evidence>
<keyword evidence="7" id="KW-0520">NAD</keyword>
<evidence type="ECO:0000256" key="11">
    <source>
        <dbReference type="ARBA" id="ARBA00023268"/>
    </source>
</evidence>
<dbReference type="InterPro" id="IPR012799">
    <property type="entry name" value="FadB"/>
</dbReference>
<reference evidence="14" key="1">
    <citation type="journal article" date="2015" name="Nature">
        <title>Complex archaea that bridge the gap between prokaryotes and eukaryotes.</title>
        <authorList>
            <person name="Spang A."/>
            <person name="Saw J.H."/>
            <person name="Jorgensen S.L."/>
            <person name="Zaremba-Niedzwiedzka K."/>
            <person name="Martijn J."/>
            <person name="Lind A.E."/>
            <person name="van Eijk R."/>
            <person name="Schleper C."/>
            <person name="Guy L."/>
            <person name="Ettema T.J."/>
        </authorList>
    </citation>
    <scope>NUCLEOTIDE SEQUENCE</scope>
</reference>
<keyword evidence="9" id="KW-0413">Isomerase</keyword>
<sequence>MSMIYQGKAITVEQLESGIARLCFDLPQSPVNVFNSLMLEELREAISAVAASEVRGLLCCSAKQTFLVGADIKEFTETFKLEEAELLNWCERTNAVFNAIEDLAVPSVTAINGMALGGGLEMCLATDFRVAAESALLGFPEVNLGICPGFGGTVRAPRLMNADTAIDWVRTGKPVKAHQALTDGAVDSVVSDDMLEEAALEMLEQAISGELDVADRRAQKTGALPLTAGEIKKTFTEGLARAKKDAGEHYPAAATAVEAMWKAADNNRALALMFEHQAFVALARSTVAGNLVQLFLNEQFLKGRAKKQATSAQPVKQAAVMGAGIMGGGIAYQSALRGTPIIMKDIAQEGLDLGLAEAGKLLNKQVERGRMQRSKADRVLEAITPALDYTGFDKVDIIVEAVVENPKVKKLVLAEVEQLVPATTVLTSNTSTISISLLAQALTRPENFCGMHFFNPVPLMPLVEVIRGEKTGDQAVAQTVAYALALGKAPIVVNDCPGFLVNRILFPYFGAFCQLLRDGADFRVIDRVMETFGWPMGPAYLLDVVGIDTASHCMAVMAEGFPDRMQYDFTTAIDHLYEAGSYGQKNGKGFYRYEQSAAGRPTKVFDEAILATLKPLQGEPQDISEQAMCERMMVALCLEAVRCLEDGIVSSAAEVDMGLLMGLGYPRFRGGALRYIDNMGAEAFCTMADQYTHLGALYQPTPALREMAAQGKTFY</sequence>
<evidence type="ECO:0000256" key="5">
    <source>
        <dbReference type="ARBA" id="ARBA00022832"/>
    </source>
</evidence>
<dbReference type="InterPro" id="IPR008927">
    <property type="entry name" value="6-PGluconate_DH-like_C_sf"/>
</dbReference>
<gene>
    <name evidence="14" type="ORF">LCGC14_0014480</name>
</gene>
<evidence type="ECO:0000256" key="10">
    <source>
        <dbReference type="ARBA" id="ARBA00023239"/>
    </source>
</evidence>
<proteinExistence type="inferred from homology"/>
<dbReference type="GO" id="GO:0008692">
    <property type="term" value="F:3-hydroxybutyryl-CoA epimerase activity"/>
    <property type="evidence" value="ECO:0007669"/>
    <property type="project" value="InterPro"/>
</dbReference>
<dbReference type="InterPro" id="IPR018376">
    <property type="entry name" value="Enoyl-CoA_hyd/isom_CS"/>
</dbReference>
<dbReference type="InterPro" id="IPR029045">
    <property type="entry name" value="ClpP/crotonase-like_dom_sf"/>
</dbReference>
<dbReference type="PROSITE" id="PS00166">
    <property type="entry name" value="ENOYL_COA_HYDRATASE"/>
    <property type="match status" value="1"/>
</dbReference>
<feature type="domain" description="3-hydroxyacyl-CoA dehydrogenase C-terminal" evidence="12">
    <location>
        <begin position="498"/>
        <end position="593"/>
    </location>
</feature>
<dbReference type="InterPro" id="IPR006176">
    <property type="entry name" value="3-OHacyl-CoA_DH_NAD-bd"/>
</dbReference>
<evidence type="ECO:0000256" key="3">
    <source>
        <dbReference type="ARBA" id="ARBA00008750"/>
    </source>
</evidence>
<dbReference type="SUPFAM" id="SSF52096">
    <property type="entry name" value="ClpP/crotonase"/>
    <property type="match status" value="1"/>
</dbReference>
<dbReference type="SUPFAM" id="SSF48179">
    <property type="entry name" value="6-phosphogluconate dehydrogenase C-terminal domain-like"/>
    <property type="match status" value="2"/>
</dbReference>
<evidence type="ECO:0000256" key="7">
    <source>
        <dbReference type="ARBA" id="ARBA00023027"/>
    </source>
</evidence>
<dbReference type="EMBL" id="LAZR01000002">
    <property type="protein sequence ID" value="KKO11944.1"/>
    <property type="molecule type" value="Genomic_DNA"/>
</dbReference>
<dbReference type="InterPro" id="IPR036291">
    <property type="entry name" value="NAD(P)-bd_dom_sf"/>
</dbReference>
<dbReference type="InterPro" id="IPR006180">
    <property type="entry name" value="3-OHacyl-CoA_DH_CS"/>
</dbReference>
<dbReference type="SUPFAM" id="SSF51735">
    <property type="entry name" value="NAD(P)-binding Rossmann-fold domains"/>
    <property type="match status" value="1"/>
</dbReference>
<dbReference type="Gene3D" id="3.40.50.720">
    <property type="entry name" value="NAD(P)-binding Rossmann-like Domain"/>
    <property type="match status" value="1"/>
</dbReference>
<dbReference type="GO" id="GO:0070403">
    <property type="term" value="F:NAD+ binding"/>
    <property type="evidence" value="ECO:0007669"/>
    <property type="project" value="InterPro"/>
</dbReference>
<dbReference type="Pfam" id="PF00725">
    <property type="entry name" value="3HCDH"/>
    <property type="match status" value="1"/>
</dbReference>
<evidence type="ECO:0000259" key="12">
    <source>
        <dbReference type="Pfam" id="PF00725"/>
    </source>
</evidence>
<keyword evidence="5" id="KW-0276">Fatty acid metabolism</keyword>
<dbReference type="AlphaFoldDB" id="A0A0F9Z439"/>
<dbReference type="FunFam" id="3.40.50.720:FF:000009">
    <property type="entry name" value="Fatty oxidation complex, alpha subunit"/>
    <property type="match status" value="1"/>
</dbReference>
<keyword evidence="11" id="KW-0511">Multifunctional enzyme</keyword>
<dbReference type="GO" id="GO:0004165">
    <property type="term" value="F:delta(3)-delta(2)-enoyl-CoA isomerase activity"/>
    <property type="evidence" value="ECO:0007669"/>
    <property type="project" value="InterPro"/>
</dbReference>
<dbReference type="NCBIfam" id="NF008727">
    <property type="entry name" value="PRK11730.1"/>
    <property type="match status" value="1"/>
</dbReference>
<dbReference type="Gene3D" id="3.90.226.10">
    <property type="entry name" value="2-enoyl-CoA Hydratase, Chain A, domain 1"/>
    <property type="match status" value="1"/>
</dbReference>
<organism evidence="14">
    <name type="scientific">marine sediment metagenome</name>
    <dbReference type="NCBI Taxonomy" id="412755"/>
    <lineage>
        <taxon>unclassified sequences</taxon>
        <taxon>metagenomes</taxon>
        <taxon>ecological metagenomes</taxon>
    </lineage>
</organism>
<evidence type="ECO:0000256" key="1">
    <source>
        <dbReference type="ARBA" id="ARBA00005005"/>
    </source>
</evidence>
<evidence type="ECO:0000256" key="9">
    <source>
        <dbReference type="ARBA" id="ARBA00023235"/>
    </source>
</evidence>
<dbReference type="PANTHER" id="PTHR43612:SF3">
    <property type="entry name" value="TRIFUNCTIONAL ENZYME SUBUNIT ALPHA, MITOCHONDRIAL"/>
    <property type="match status" value="1"/>
</dbReference>
<dbReference type="InterPro" id="IPR006108">
    <property type="entry name" value="3HC_DH_C"/>
</dbReference>
<dbReference type="GO" id="GO:0004300">
    <property type="term" value="F:enoyl-CoA hydratase activity"/>
    <property type="evidence" value="ECO:0007669"/>
    <property type="project" value="UniProtKB-EC"/>
</dbReference>
<dbReference type="PROSITE" id="PS00067">
    <property type="entry name" value="3HCDH"/>
    <property type="match status" value="1"/>
</dbReference>
<dbReference type="CDD" id="cd06558">
    <property type="entry name" value="crotonase-like"/>
    <property type="match status" value="1"/>
</dbReference>